<feature type="transmembrane region" description="Helical" evidence="5">
    <location>
        <begin position="284"/>
        <end position="303"/>
    </location>
</feature>
<organism evidence="7 8">
    <name type="scientific">Hyaloscypha variabilis (strain UAMH 11265 / GT02V1 / F)</name>
    <name type="common">Meliniomyces variabilis</name>
    <dbReference type="NCBI Taxonomy" id="1149755"/>
    <lineage>
        <taxon>Eukaryota</taxon>
        <taxon>Fungi</taxon>
        <taxon>Dikarya</taxon>
        <taxon>Ascomycota</taxon>
        <taxon>Pezizomycotina</taxon>
        <taxon>Leotiomycetes</taxon>
        <taxon>Helotiales</taxon>
        <taxon>Hyaloscyphaceae</taxon>
        <taxon>Hyaloscypha</taxon>
        <taxon>Hyaloscypha variabilis</taxon>
    </lineage>
</organism>
<dbReference type="EMBL" id="KZ613943">
    <property type="protein sequence ID" value="PMD41996.1"/>
    <property type="molecule type" value="Genomic_DNA"/>
</dbReference>
<feature type="transmembrane region" description="Helical" evidence="5">
    <location>
        <begin position="324"/>
        <end position="344"/>
    </location>
</feature>
<sequence length="554" mass="59684">MPSLEQSSRPEQGDEIALAILAAPCQENPCRDIASQAPQESAIISDPGISRSPLIKSKVTLTATLVALFLSLFLAALDFSIATTATPTIFNELHSATLYTWIGSAYLLSSAATTPVWAKLSDIWGRKIILLGAVVTFAVGSATCATSTTMGSLITGRSIQGSAAGGMIILTSICISDLFSMSHRGFYLGLMGVIWSLAGGIGPLLGEALTQYVSWRWNWWINLPTSGLSFLILCLYFHVHNPKTSILRGVQAADWLGILFVLGMSLMFLLGLNLGGIISPWGSPKVICLLVFGFFASIIFVIYEARFAQNPIMPMRILRKRSNVASVLVCFMHSMVNVSSWYFMPLYFQSVKGSSPLHSGLLLFPITVLQSSVGVAAGLDVNSSLVEIVFLEIVTGIGVGLVFQPLIIALQSSVEQEDMAAATGLMGFARSLATAISVVIGGVIFQSEMQAQYKEMLSFLPLDVAQKFSGDSAAANIKFIDTLEPMQKMFVKACYARSLRTMWIFYASVAVLGLFLSMFILRQSLSTLHVETMTGLEKAAGGSRRLEDGEPQGA</sequence>
<dbReference type="GO" id="GO:0005886">
    <property type="term" value="C:plasma membrane"/>
    <property type="evidence" value="ECO:0007669"/>
    <property type="project" value="TreeGrafter"/>
</dbReference>
<dbReference type="Gene3D" id="1.20.1250.20">
    <property type="entry name" value="MFS general substrate transporter like domains"/>
    <property type="match status" value="1"/>
</dbReference>
<feature type="transmembrane region" description="Helical" evidence="5">
    <location>
        <begin position="159"/>
        <end position="179"/>
    </location>
</feature>
<feature type="transmembrane region" description="Helical" evidence="5">
    <location>
        <begin position="186"/>
        <end position="205"/>
    </location>
</feature>
<feature type="transmembrane region" description="Helical" evidence="5">
    <location>
        <begin position="97"/>
        <end position="117"/>
    </location>
</feature>
<dbReference type="Pfam" id="PF07690">
    <property type="entry name" value="MFS_1"/>
    <property type="match status" value="1"/>
</dbReference>
<evidence type="ECO:0000256" key="2">
    <source>
        <dbReference type="ARBA" id="ARBA00022692"/>
    </source>
</evidence>
<dbReference type="OrthoDB" id="4139357at2759"/>
<dbReference type="Gene3D" id="1.20.1720.10">
    <property type="entry name" value="Multidrug resistance protein D"/>
    <property type="match status" value="1"/>
</dbReference>
<evidence type="ECO:0000256" key="1">
    <source>
        <dbReference type="ARBA" id="ARBA00004141"/>
    </source>
</evidence>
<keyword evidence="3 5" id="KW-1133">Transmembrane helix</keyword>
<accession>A0A2J6RTZ7</accession>
<dbReference type="InterPro" id="IPR036259">
    <property type="entry name" value="MFS_trans_sf"/>
</dbReference>
<protein>
    <submittedName>
        <fullName evidence="7">MFS general substrate transporter</fullName>
    </submittedName>
</protein>
<dbReference type="AlphaFoldDB" id="A0A2J6RTZ7"/>
<evidence type="ECO:0000313" key="7">
    <source>
        <dbReference type="EMBL" id="PMD41996.1"/>
    </source>
</evidence>
<feature type="domain" description="Major facilitator superfamily (MFS) profile" evidence="6">
    <location>
        <begin position="64"/>
        <end position="525"/>
    </location>
</feature>
<name>A0A2J6RTZ7_HYAVF</name>
<feature type="transmembrane region" description="Helical" evidence="5">
    <location>
        <begin position="217"/>
        <end position="237"/>
    </location>
</feature>
<dbReference type="InterPro" id="IPR020846">
    <property type="entry name" value="MFS_dom"/>
</dbReference>
<comment type="subcellular location">
    <subcellularLocation>
        <location evidence="1">Membrane</location>
        <topology evidence="1">Multi-pass membrane protein</topology>
    </subcellularLocation>
</comment>
<feature type="transmembrane region" description="Helical" evidence="5">
    <location>
        <begin position="129"/>
        <end position="153"/>
    </location>
</feature>
<keyword evidence="8" id="KW-1185">Reference proteome</keyword>
<feature type="transmembrane region" description="Helical" evidence="5">
    <location>
        <begin position="356"/>
        <end position="377"/>
    </location>
</feature>
<feature type="transmembrane region" description="Helical" evidence="5">
    <location>
        <begin position="258"/>
        <end position="278"/>
    </location>
</feature>
<evidence type="ECO:0000256" key="3">
    <source>
        <dbReference type="ARBA" id="ARBA00022989"/>
    </source>
</evidence>
<dbReference type="PANTHER" id="PTHR23501:SF158">
    <property type="entry name" value="TRANSPORTER, PUTATIVE (AFU_ORTHOLOGUE AFUA_5G14490)-RELATED"/>
    <property type="match status" value="1"/>
</dbReference>
<dbReference type="PANTHER" id="PTHR23501">
    <property type="entry name" value="MAJOR FACILITATOR SUPERFAMILY"/>
    <property type="match status" value="1"/>
</dbReference>
<reference evidence="7 8" key="1">
    <citation type="submission" date="2016-04" db="EMBL/GenBank/DDBJ databases">
        <title>A degradative enzymes factory behind the ericoid mycorrhizal symbiosis.</title>
        <authorList>
            <consortium name="DOE Joint Genome Institute"/>
            <person name="Martino E."/>
            <person name="Morin E."/>
            <person name="Grelet G."/>
            <person name="Kuo A."/>
            <person name="Kohler A."/>
            <person name="Daghino S."/>
            <person name="Barry K."/>
            <person name="Choi C."/>
            <person name="Cichocki N."/>
            <person name="Clum A."/>
            <person name="Copeland A."/>
            <person name="Hainaut M."/>
            <person name="Haridas S."/>
            <person name="Labutti K."/>
            <person name="Lindquist E."/>
            <person name="Lipzen A."/>
            <person name="Khouja H.-R."/>
            <person name="Murat C."/>
            <person name="Ohm R."/>
            <person name="Olson A."/>
            <person name="Spatafora J."/>
            <person name="Veneault-Fourrey C."/>
            <person name="Henrissat B."/>
            <person name="Grigoriev I."/>
            <person name="Martin F."/>
            <person name="Perotto S."/>
        </authorList>
    </citation>
    <scope>NUCLEOTIDE SEQUENCE [LARGE SCALE GENOMIC DNA]</scope>
    <source>
        <strain evidence="7 8">F</strain>
    </source>
</reference>
<proteinExistence type="predicted"/>
<dbReference type="Proteomes" id="UP000235786">
    <property type="component" value="Unassembled WGS sequence"/>
</dbReference>
<feature type="transmembrane region" description="Helical" evidence="5">
    <location>
        <begin position="59"/>
        <end position="77"/>
    </location>
</feature>
<dbReference type="GO" id="GO:0022857">
    <property type="term" value="F:transmembrane transporter activity"/>
    <property type="evidence" value="ECO:0007669"/>
    <property type="project" value="InterPro"/>
</dbReference>
<evidence type="ECO:0000256" key="4">
    <source>
        <dbReference type="ARBA" id="ARBA00023136"/>
    </source>
</evidence>
<evidence type="ECO:0000256" key="5">
    <source>
        <dbReference type="SAM" id="Phobius"/>
    </source>
</evidence>
<gene>
    <name evidence="7" type="ORF">L207DRAFT_553351</name>
</gene>
<keyword evidence="4 5" id="KW-0472">Membrane</keyword>
<feature type="transmembrane region" description="Helical" evidence="5">
    <location>
        <begin position="422"/>
        <end position="445"/>
    </location>
</feature>
<evidence type="ECO:0000259" key="6">
    <source>
        <dbReference type="PROSITE" id="PS50850"/>
    </source>
</evidence>
<feature type="transmembrane region" description="Helical" evidence="5">
    <location>
        <begin position="389"/>
        <end position="410"/>
    </location>
</feature>
<evidence type="ECO:0000313" key="8">
    <source>
        <dbReference type="Proteomes" id="UP000235786"/>
    </source>
</evidence>
<dbReference type="SUPFAM" id="SSF103473">
    <property type="entry name" value="MFS general substrate transporter"/>
    <property type="match status" value="1"/>
</dbReference>
<keyword evidence="2 5" id="KW-0812">Transmembrane</keyword>
<feature type="transmembrane region" description="Helical" evidence="5">
    <location>
        <begin position="503"/>
        <end position="521"/>
    </location>
</feature>
<dbReference type="PROSITE" id="PS50850">
    <property type="entry name" value="MFS"/>
    <property type="match status" value="1"/>
</dbReference>
<dbReference type="InterPro" id="IPR011701">
    <property type="entry name" value="MFS"/>
</dbReference>